<evidence type="ECO:0000313" key="1">
    <source>
        <dbReference type="EMBL" id="PSR30925.1"/>
    </source>
</evidence>
<dbReference type="InterPro" id="IPR000150">
    <property type="entry name" value="Cof"/>
</dbReference>
<gene>
    <name evidence="1" type="ORF">C7B43_04465</name>
</gene>
<dbReference type="Gene3D" id="3.30.1240.10">
    <property type="match status" value="1"/>
</dbReference>
<sequence length="346" mass="39139">MSHWERGLGLSEFLAGSLVSIGPVNGEGNLKSFLSRPYPSHGSCRIYIEYNILAGFKSCMKPWAEKRRMTVIQMIACDLDGTLLDRDIHVNPKAAHLLRQLWKTGIHIVIATGRSWRTALKARQELGIPGPIVAHNGAYVFDPSKHPVEMYRHGIPRSRAEAMLRWSFDTEAHMRFYLGYQHPVFLTRIPDDYELWQKPDDLLITPDTLIPRKPLEILLLGQEHVEQFVREYGLKGPDYELTMFDHGHFLEVNICAPNVNKSEGLGYLARQYRIPRQNVLAIGDGLNDVPMLQWAGIGIASGNGLLQCQEVADYVTPRDSDDPVTAAILWAEQQGLLGPLRHQKVF</sequence>
<dbReference type="EMBL" id="PXYT01000006">
    <property type="protein sequence ID" value="PSR30925.1"/>
    <property type="molecule type" value="Genomic_DNA"/>
</dbReference>
<dbReference type="AlphaFoldDB" id="A0A2T2X8W2"/>
<dbReference type="GO" id="GO:0016791">
    <property type="term" value="F:phosphatase activity"/>
    <property type="evidence" value="ECO:0007669"/>
    <property type="project" value="TreeGrafter"/>
</dbReference>
<proteinExistence type="predicted"/>
<name>A0A2T2X8W2_9FIRM</name>
<dbReference type="GO" id="GO:0005829">
    <property type="term" value="C:cytosol"/>
    <property type="evidence" value="ECO:0007669"/>
    <property type="project" value="TreeGrafter"/>
</dbReference>
<dbReference type="PANTHER" id="PTHR10000:SF8">
    <property type="entry name" value="HAD SUPERFAMILY HYDROLASE-LIKE, TYPE 3"/>
    <property type="match status" value="1"/>
</dbReference>
<evidence type="ECO:0000313" key="2">
    <source>
        <dbReference type="Proteomes" id="UP000242699"/>
    </source>
</evidence>
<dbReference type="InterPro" id="IPR023214">
    <property type="entry name" value="HAD_sf"/>
</dbReference>
<dbReference type="GO" id="GO:0000287">
    <property type="term" value="F:magnesium ion binding"/>
    <property type="evidence" value="ECO:0007669"/>
    <property type="project" value="TreeGrafter"/>
</dbReference>
<organism evidence="1 2">
    <name type="scientific">Sulfobacillus benefaciens</name>
    <dbReference type="NCBI Taxonomy" id="453960"/>
    <lineage>
        <taxon>Bacteria</taxon>
        <taxon>Bacillati</taxon>
        <taxon>Bacillota</taxon>
        <taxon>Clostridia</taxon>
        <taxon>Eubacteriales</taxon>
        <taxon>Clostridiales Family XVII. Incertae Sedis</taxon>
        <taxon>Sulfobacillus</taxon>
    </lineage>
</organism>
<dbReference type="InterPro" id="IPR006379">
    <property type="entry name" value="HAD-SF_hydro_IIB"/>
</dbReference>
<dbReference type="Gene3D" id="3.40.50.1000">
    <property type="entry name" value="HAD superfamily/HAD-like"/>
    <property type="match status" value="1"/>
</dbReference>
<dbReference type="NCBIfam" id="TIGR01484">
    <property type="entry name" value="HAD-SF-IIB"/>
    <property type="match status" value="1"/>
</dbReference>
<dbReference type="SUPFAM" id="SSF56784">
    <property type="entry name" value="HAD-like"/>
    <property type="match status" value="1"/>
</dbReference>
<accession>A0A2T2X8W2</accession>
<dbReference type="PANTHER" id="PTHR10000">
    <property type="entry name" value="PHOSPHOSERINE PHOSPHATASE"/>
    <property type="match status" value="1"/>
</dbReference>
<comment type="caution">
    <text evidence="1">The sequence shown here is derived from an EMBL/GenBank/DDBJ whole genome shotgun (WGS) entry which is preliminary data.</text>
</comment>
<dbReference type="NCBIfam" id="TIGR00099">
    <property type="entry name" value="Cof-subfamily"/>
    <property type="match status" value="1"/>
</dbReference>
<reference evidence="1 2" key="1">
    <citation type="journal article" date="2014" name="BMC Genomics">
        <title>Comparison of environmental and isolate Sulfobacillus genomes reveals diverse carbon, sulfur, nitrogen, and hydrogen metabolisms.</title>
        <authorList>
            <person name="Justice N.B."/>
            <person name="Norman A."/>
            <person name="Brown C.T."/>
            <person name="Singh A."/>
            <person name="Thomas B.C."/>
            <person name="Banfield J.F."/>
        </authorList>
    </citation>
    <scope>NUCLEOTIDE SEQUENCE [LARGE SCALE GENOMIC DNA]</scope>
    <source>
        <strain evidence="1">AMDSBA1</strain>
    </source>
</reference>
<dbReference type="Proteomes" id="UP000242699">
    <property type="component" value="Unassembled WGS sequence"/>
</dbReference>
<dbReference type="Pfam" id="PF08282">
    <property type="entry name" value="Hydrolase_3"/>
    <property type="match status" value="1"/>
</dbReference>
<dbReference type="InterPro" id="IPR036412">
    <property type="entry name" value="HAD-like_sf"/>
</dbReference>
<protein>
    <submittedName>
        <fullName evidence="1">HAD family phosphatase</fullName>
    </submittedName>
</protein>